<keyword evidence="5" id="KW-1185">Reference proteome</keyword>
<dbReference type="GO" id="GO:0015631">
    <property type="term" value="F:tubulin binding"/>
    <property type="evidence" value="ECO:0007669"/>
    <property type="project" value="TreeGrafter"/>
</dbReference>
<reference evidence="4 5" key="1">
    <citation type="submission" date="2024-03" db="EMBL/GenBank/DDBJ databases">
        <title>Adaptation during the transition from Ophiocordyceps entomopathogen to insect associate is accompanied by gene loss and intensified selection.</title>
        <authorList>
            <person name="Ward C.M."/>
            <person name="Onetto C.A."/>
            <person name="Borneman A.R."/>
        </authorList>
    </citation>
    <scope>NUCLEOTIDE SEQUENCE [LARGE SCALE GENOMIC DNA]</scope>
    <source>
        <strain evidence="4">AWRI1</strain>
        <tissue evidence="4">Single Adult Female</tissue>
    </source>
</reference>
<evidence type="ECO:0000256" key="1">
    <source>
        <dbReference type="ARBA" id="ARBA00022598"/>
    </source>
</evidence>
<name>A0AAN9TFE0_9HEMI</name>
<organism evidence="4 5">
    <name type="scientific">Parthenolecanium corni</name>
    <dbReference type="NCBI Taxonomy" id="536013"/>
    <lineage>
        <taxon>Eukaryota</taxon>
        <taxon>Metazoa</taxon>
        <taxon>Ecdysozoa</taxon>
        <taxon>Arthropoda</taxon>
        <taxon>Hexapoda</taxon>
        <taxon>Insecta</taxon>
        <taxon>Pterygota</taxon>
        <taxon>Neoptera</taxon>
        <taxon>Paraneoptera</taxon>
        <taxon>Hemiptera</taxon>
        <taxon>Sternorrhyncha</taxon>
        <taxon>Coccoidea</taxon>
        <taxon>Coccidae</taxon>
        <taxon>Parthenolecanium</taxon>
    </lineage>
</organism>
<evidence type="ECO:0000256" key="3">
    <source>
        <dbReference type="ARBA" id="ARBA00022840"/>
    </source>
</evidence>
<evidence type="ECO:0000256" key="2">
    <source>
        <dbReference type="ARBA" id="ARBA00022741"/>
    </source>
</evidence>
<protein>
    <recommendedName>
        <fullName evidence="6">Tubulin polyglutamylase TTLL4</fullName>
    </recommendedName>
</protein>
<dbReference type="PROSITE" id="PS51221">
    <property type="entry name" value="TTL"/>
    <property type="match status" value="1"/>
</dbReference>
<dbReference type="InterPro" id="IPR004344">
    <property type="entry name" value="TTL/TTLL_fam"/>
</dbReference>
<evidence type="ECO:0000313" key="5">
    <source>
        <dbReference type="Proteomes" id="UP001367676"/>
    </source>
</evidence>
<dbReference type="Pfam" id="PF03133">
    <property type="entry name" value="TTL"/>
    <property type="match status" value="1"/>
</dbReference>
<proteinExistence type="predicted"/>
<evidence type="ECO:0008006" key="6">
    <source>
        <dbReference type="Google" id="ProtNLM"/>
    </source>
</evidence>
<dbReference type="GO" id="GO:0036064">
    <property type="term" value="C:ciliary basal body"/>
    <property type="evidence" value="ECO:0007669"/>
    <property type="project" value="TreeGrafter"/>
</dbReference>
<accession>A0AAN9TFE0</accession>
<dbReference type="Gene3D" id="3.30.470.20">
    <property type="entry name" value="ATP-grasp fold, B domain"/>
    <property type="match status" value="1"/>
</dbReference>
<dbReference type="GO" id="GO:0070740">
    <property type="term" value="F:tubulin-glutamic acid ligase activity"/>
    <property type="evidence" value="ECO:0007669"/>
    <property type="project" value="TreeGrafter"/>
</dbReference>
<keyword evidence="3" id="KW-0067">ATP-binding</keyword>
<sequence>MEKSADKMVKRGQLKRRTTLHPNIRLSLFPNVPPYVRFSNAKLKLIPFAVRKMMLWKYSKITPYIVRKILANTGYQLLDESMIWSGTWANQTKSTLYRKLQSFQKFNHLPGTVEIGRKDLLWKSIQRMIWKHGARKFDIMPVTFVLPQERKSFQAEWEKNGAKEQCWIIKPPASYRGDGIRIVRKYKQVPYCTPIVAQKYVHNPYLINDTKFDLRLYVLITSANPLRIYWYENGLVRFASTKYSTDQKTFSNRYVHLTNYSVNKLNEKYVINPDANACVGHKWTVKTLWRYLENERQVDVNQLRHRLTDLIIKTMMCGENAITKSVTAHLHSRYNVYELFGFDVILDSNLKPWLLEVNISPSLEVSSPLDKAVKAPLMQEILNIVGFHIPGNKKYMDEDLAASVGMPPNTRLTYDSRIYSVAISYAEKHKQCSFVNKTKRADYLNTILESLTPDDVRQLITYEDEVTQLKSFQKIFPTPQSHQYFRYFEKQRYYNLLLDAWEHKYHKNREKGWEVLRSYCEKGFHLRTARRFIKKT</sequence>
<dbReference type="AlphaFoldDB" id="A0AAN9TFE0"/>
<dbReference type="GO" id="GO:0005524">
    <property type="term" value="F:ATP binding"/>
    <property type="evidence" value="ECO:0007669"/>
    <property type="project" value="UniProtKB-KW"/>
</dbReference>
<evidence type="ECO:0000313" key="4">
    <source>
        <dbReference type="EMBL" id="KAK7570770.1"/>
    </source>
</evidence>
<dbReference type="Proteomes" id="UP001367676">
    <property type="component" value="Unassembled WGS sequence"/>
</dbReference>
<dbReference type="PANTHER" id="PTHR12241:SF162">
    <property type="entry name" value="TUBULIN MONOGLUTAMYLASE TTLL4"/>
    <property type="match status" value="1"/>
</dbReference>
<gene>
    <name evidence="4" type="ORF">V9T40_010137</name>
</gene>
<comment type="caution">
    <text evidence="4">The sequence shown here is derived from an EMBL/GenBank/DDBJ whole genome shotgun (WGS) entry which is preliminary data.</text>
</comment>
<dbReference type="GO" id="GO:0000226">
    <property type="term" value="P:microtubule cytoskeleton organization"/>
    <property type="evidence" value="ECO:0007669"/>
    <property type="project" value="TreeGrafter"/>
</dbReference>
<dbReference type="PANTHER" id="PTHR12241">
    <property type="entry name" value="TUBULIN POLYGLUTAMYLASE"/>
    <property type="match status" value="1"/>
</dbReference>
<dbReference type="EMBL" id="JBBCAQ010000043">
    <property type="protein sequence ID" value="KAK7570770.1"/>
    <property type="molecule type" value="Genomic_DNA"/>
</dbReference>
<keyword evidence="2" id="KW-0547">Nucleotide-binding</keyword>
<dbReference type="SUPFAM" id="SSF56059">
    <property type="entry name" value="Glutathione synthetase ATP-binding domain-like"/>
    <property type="match status" value="1"/>
</dbReference>
<keyword evidence="1" id="KW-0436">Ligase</keyword>